<dbReference type="InterPro" id="IPR004107">
    <property type="entry name" value="Integrase_SAM-like_N"/>
</dbReference>
<dbReference type="InterPro" id="IPR002104">
    <property type="entry name" value="Integrase_catalytic"/>
</dbReference>
<evidence type="ECO:0000313" key="10">
    <source>
        <dbReference type="Proteomes" id="UP000246800"/>
    </source>
</evidence>
<protein>
    <submittedName>
        <fullName evidence="8">Site-specific integrase</fullName>
    </submittedName>
</protein>
<dbReference type="GO" id="GO:0003677">
    <property type="term" value="F:DNA binding"/>
    <property type="evidence" value="ECO:0007669"/>
    <property type="project" value="UniProtKB-UniRule"/>
</dbReference>
<keyword evidence="3 5" id="KW-0238">DNA-binding</keyword>
<dbReference type="Pfam" id="PF14657">
    <property type="entry name" value="Arm-DNA-bind_4"/>
    <property type="match status" value="1"/>
</dbReference>
<dbReference type="InterPro" id="IPR044068">
    <property type="entry name" value="CB"/>
</dbReference>
<dbReference type="Proteomes" id="UP000246800">
    <property type="component" value="Unassembled WGS sequence"/>
</dbReference>
<dbReference type="PANTHER" id="PTHR30349:SF64">
    <property type="entry name" value="PROPHAGE INTEGRASE INTD-RELATED"/>
    <property type="match status" value="1"/>
</dbReference>
<comment type="similarity">
    <text evidence="1">Belongs to the 'phage' integrase family.</text>
</comment>
<dbReference type="PROSITE" id="PS51900">
    <property type="entry name" value="CB"/>
    <property type="match status" value="1"/>
</dbReference>
<dbReference type="InterPro" id="IPR028259">
    <property type="entry name" value="AP2-like_int_N"/>
</dbReference>
<dbReference type="Proteomes" id="UP000256409">
    <property type="component" value="Unassembled WGS sequence"/>
</dbReference>
<accession>A0A317YUK9</accession>
<reference evidence="9" key="2">
    <citation type="journal article" date="2018" name="Vet. Microbiol.">
        <title>Methicillin-resistant staphylococci amongst veterinary personnel, personnel-owned pets, patients and the hospital environment of two small animal veterinary hospitals.</title>
        <authorList>
            <person name="Worthing K.A."/>
            <person name="Brown J."/>
            <person name="Gerber L."/>
            <person name="Abraham S."/>
            <person name="Trott D."/>
            <person name="Norris J.M."/>
        </authorList>
    </citation>
    <scope>NUCLEOTIDE SEQUENCE</scope>
    <source>
        <strain evidence="9">ST496-2</strain>
    </source>
</reference>
<dbReference type="AlphaFoldDB" id="A0A317YUK9"/>
<dbReference type="EMBL" id="QEIT01000020">
    <property type="protein sequence ID" value="PWZ75943.1"/>
    <property type="molecule type" value="Genomic_DNA"/>
</dbReference>
<dbReference type="PANTHER" id="PTHR30349">
    <property type="entry name" value="PHAGE INTEGRASE-RELATED"/>
    <property type="match status" value="1"/>
</dbReference>
<dbReference type="RefSeq" id="WP_110168616.1">
    <property type="nucleotide sequence ID" value="NZ_BAAFHU010000148.1"/>
</dbReference>
<reference evidence="8 10" key="1">
    <citation type="journal article" date="2018" name="Vet. Microbiol.">
        <title>Clonal diversity and geographic distribution of methicillin-resistant Staphylococcus pseudintermedius from Australian animals: Discovery of novel sequence types.</title>
        <authorList>
            <person name="Worthing K.A."/>
            <person name="Abraham S."/>
            <person name="Coombs G.W."/>
            <person name="Pang S."/>
            <person name="Saputra S."/>
            <person name="Jordan D."/>
            <person name="Trott D.J."/>
            <person name="Norris J.M."/>
        </authorList>
    </citation>
    <scope>NUCLEOTIDE SEQUENCE [LARGE SCALE GENOMIC DNA]</scope>
    <source>
        <strain evidence="8 10">ST525 1</strain>
    </source>
</reference>
<dbReference type="SUPFAM" id="SSF56349">
    <property type="entry name" value="DNA breaking-rejoining enzymes"/>
    <property type="match status" value="1"/>
</dbReference>
<sequence>MVAYKDPKTNKWYFQVAVKNEDGKWVTKKRRGFDKKKEALQAEQEFLKRIKEERLSHKTSFKKIAEDYMNYSVGRKKESSIKIQNIVINTILVPHFDEKVISEIKPKDIADLYNKFLDDYSKSYLKLIKAILSSMFNYAMSFYDLPKNVVKLVKIPEKNSGAHEDEKVKYWTVDEFNTFIKEVDNPVYKTLFILLFWSGMRKGEALALKTSDINMHDHTISINKNWNGEKVTTTKNKNSVRVISVPDIVIEHVIELIEHQTNKYKEYSDDFLFTYKNKNVPLQTNTPNHIMNKYLANLKLPKIRVHDLRHSNASLLINNGLPLYSISKHLGHNNIQTTANVYGHLYPSSEKEIANTLNKLTNRK</sequence>
<dbReference type="Gene3D" id="1.10.150.130">
    <property type="match status" value="1"/>
</dbReference>
<dbReference type="GO" id="GO:0006310">
    <property type="term" value="P:DNA recombination"/>
    <property type="evidence" value="ECO:0007669"/>
    <property type="project" value="UniProtKB-KW"/>
</dbReference>
<dbReference type="InterPro" id="IPR013762">
    <property type="entry name" value="Integrase-like_cat_sf"/>
</dbReference>
<comment type="caution">
    <text evidence="8">The sequence shown here is derived from an EMBL/GenBank/DDBJ whole genome shotgun (WGS) entry which is preliminary data.</text>
</comment>
<dbReference type="OrthoDB" id="9803188at2"/>
<name>A0A317YUK9_STAPS</name>
<evidence type="ECO:0000256" key="3">
    <source>
        <dbReference type="ARBA" id="ARBA00023125"/>
    </source>
</evidence>
<dbReference type="Pfam" id="PF14659">
    <property type="entry name" value="Phage_int_SAM_3"/>
    <property type="match status" value="1"/>
</dbReference>
<reference evidence="11" key="3">
    <citation type="journal article" date="2018" name="Vet. Microbiol.">
        <title>Molecular epidemiology of methicillin-resistant staphylococci amongst veterinary personnel, personnel-owned pets, patients and the hospital environment of two companion animal veterinary hospitals.</title>
        <authorList>
            <person name="Worthing K.A."/>
            <person name="Brown J."/>
            <person name="Gerber L."/>
            <person name="Abraham S."/>
            <person name="Trott D."/>
            <person name="Norris J.M."/>
        </authorList>
    </citation>
    <scope>NUCLEOTIDE SEQUENCE [LARGE SCALE GENOMIC DNA]</scope>
    <source>
        <strain evidence="11">ST496-2</strain>
    </source>
</reference>
<dbReference type="InterPro" id="IPR050090">
    <property type="entry name" value="Tyrosine_recombinase_XerCD"/>
</dbReference>
<dbReference type="CDD" id="cd01189">
    <property type="entry name" value="INT_ICEBs1_C_like"/>
    <property type="match status" value="1"/>
</dbReference>
<dbReference type="GO" id="GO:0015074">
    <property type="term" value="P:DNA integration"/>
    <property type="evidence" value="ECO:0007669"/>
    <property type="project" value="UniProtKB-KW"/>
</dbReference>
<organism evidence="8 10">
    <name type="scientific">Staphylococcus pseudintermedius</name>
    <dbReference type="NCBI Taxonomy" id="283734"/>
    <lineage>
        <taxon>Bacteria</taxon>
        <taxon>Bacillati</taxon>
        <taxon>Bacillota</taxon>
        <taxon>Bacilli</taxon>
        <taxon>Bacillales</taxon>
        <taxon>Staphylococcaceae</taxon>
        <taxon>Staphylococcus</taxon>
        <taxon>Staphylococcus intermedius group</taxon>
    </lineage>
</organism>
<evidence type="ECO:0000313" key="9">
    <source>
        <dbReference type="EMBL" id="REA80621.1"/>
    </source>
</evidence>
<gene>
    <name evidence="8" type="ORF">DD902_04060</name>
    <name evidence="9" type="ORF">DV961_10380</name>
</gene>
<evidence type="ECO:0000313" key="8">
    <source>
        <dbReference type="EMBL" id="PWZ75943.1"/>
    </source>
</evidence>
<evidence type="ECO:0000256" key="4">
    <source>
        <dbReference type="ARBA" id="ARBA00023172"/>
    </source>
</evidence>
<dbReference type="InterPro" id="IPR010998">
    <property type="entry name" value="Integrase_recombinase_N"/>
</dbReference>
<evidence type="ECO:0000256" key="2">
    <source>
        <dbReference type="ARBA" id="ARBA00022908"/>
    </source>
</evidence>
<dbReference type="InterPro" id="IPR011010">
    <property type="entry name" value="DNA_brk_join_enz"/>
</dbReference>
<feature type="domain" description="Tyr recombinase" evidence="6">
    <location>
        <begin position="166"/>
        <end position="355"/>
    </location>
</feature>
<evidence type="ECO:0000256" key="5">
    <source>
        <dbReference type="PROSITE-ProRule" id="PRU01248"/>
    </source>
</evidence>
<proteinExistence type="inferred from homology"/>
<dbReference type="Pfam" id="PF00589">
    <property type="entry name" value="Phage_integrase"/>
    <property type="match status" value="1"/>
</dbReference>
<dbReference type="PROSITE" id="PS51898">
    <property type="entry name" value="TYR_RECOMBINASE"/>
    <property type="match status" value="1"/>
</dbReference>
<keyword evidence="4" id="KW-0233">DNA recombination</keyword>
<evidence type="ECO:0000313" key="11">
    <source>
        <dbReference type="Proteomes" id="UP000256409"/>
    </source>
</evidence>
<dbReference type="Gene3D" id="1.10.443.10">
    <property type="entry name" value="Intergrase catalytic core"/>
    <property type="match status" value="1"/>
</dbReference>
<evidence type="ECO:0000259" key="7">
    <source>
        <dbReference type="PROSITE" id="PS51900"/>
    </source>
</evidence>
<evidence type="ECO:0000259" key="6">
    <source>
        <dbReference type="PROSITE" id="PS51898"/>
    </source>
</evidence>
<evidence type="ECO:0000256" key="1">
    <source>
        <dbReference type="ARBA" id="ARBA00008857"/>
    </source>
</evidence>
<feature type="domain" description="Core-binding (CB)" evidence="7">
    <location>
        <begin position="59"/>
        <end position="140"/>
    </location>
</feature>
<keyword evidence="2" id="KW-0229">DNA integration</keyword>
<dbReference type="EMBL" id="QQPC01000072">
    <property type="protein sequence ID" value="REA80621.1"/>
    <property type="molecule type" value="Genomic_DNA"/>
</dbReference>